<feature type="compositionally biased region" description="Low complexity" evidence="1">
    <location>
        <begin position="108"/>
        <end position="141"/>
    </location>
</feature>
<dbReference type="InParanoid" id="A0A0D2UTY5"/>
<feature type="compositionally biased region" description="Low complexity" evidence="1">
    <location>
        <begin position="206"/>
        <end position="220"/>
    </location>
</feature>
<feature type="region of interest" description="Disordered" evidence="1">
    <location>
        <begin position="201"/>
        <end position="265"/>
    </location>
</feature>
<name>A0A0D2UTY5_CAPO3</name>
<keyword evidence="2" id="KW-0812">Transmembrane</keyword>
<organism evidence="3 4">
    <name type="scientific">Capsaspora owczarzaki (strain ATCC 30864)</name>
    <dbReference type="NCBI Taxonomy" id="595528"/>
    <lineage>
        <taxon>Eukaryota</taxon>
        <taxon>Filasterea</taxon>
        <taxon>Capsaspora</taxon>
    </lineage>
</organism>
<proteinExistence type="predicted"/>
<dbReference type="AlphaFoldDB" id="A0A0D2UTY5"/>
<feature type="transmembrane region" description="Helical" evidence="2">
    <location>
        <begin position="170"/>
        <end position="190"/>
    </location>
</feature>
<evidence type="ECO:0000313" key="3">
    <source>
        <dbReference type="EMBL" id="KJE98451.1"/>
    </source>
</evidence>
<dbReference type="EMBL" id="KE346440">
    <property type="protein sequence ID" value="KJE98451.1"/>
    <property type="molecule type" value="Genomic_DNA"/>
</dbReference>
<reference evidence="4" key="1">
    <citation type="submission" date="2011-02" db="EMBL/GenBank/DDBJ databases">
        <title>The Genome Sequence of Capsaspora owczarzaki ATCC 30864.</title>
        <authorList>
            <person name="Russ C."/>
            <person name="Cuomo C."/>
            <person name="Burger G."/>
            <person name="Gray M.W."/>
            <person name="Holland P.W.H."/>
            <person name="King N."/>
            <person name="Lang F.B.F."/>
            <person name="Roger A.J."/>
            <person name="Ruiz-Trillo I."/>
            <person name="Young S.K."/>
            <person name="Zeng Q."/>
            <person name="Gargeya S."/>
            <person name="Alvarado L."/>
            <person name="Berlin A."/>
            <person name="Chapman S.B."/>
            <person name="Chen Z."/>
            <person name="Freedman E."/>
            <person name="Gellesch M."/>
            <person name="Goldberg J."/>
            <person name="Griggs A."/>
            <person name="Gujja S."/>
            <person name="Heilman E."/>
            <person name="Heiman D."/>
            <person name="Howarth C."/>
            <person name="Mehta T."/>
            <person name="Neiman D."/>
            <person name="Pearson M."/>
            <person name="Roberts A."/>
            <person name="Saif S."/>
            <person name="Shea T."/>
            <person name="Shenoy N."/>
            <person name="Sisk P."/>
            <person name="Stolte C."/>
            <person name="Sykes S."/>
            <person name="White J."/>
            <person name="Yandava C."/>
            <person name="Haas B."/>
            <person name="Nusbaum C."/>
            <person name="Birren B."/>
        </authorList>
    </citation>
    <scope>NUCLEOTIDE SEQUENCE</scope>
    <source>
        <strain evidence="4">ATCC 30864</strain>
    </source>
</reference>
<evidence type="ECO:0000313" key="4">
    <source>
        <dbReference type="Proteomes" id="UP000008743"/>
    </source>
</evidence>
<feature type="compositionally biased region" description="Polar residues" evidence="1">
    <location>
        <begin position="142"/>
        <end position="155"/>
    </location>
</feature>
<feature type="region of interest" description="Disordered" evidence="1">
    <location>
        <begin position="79"/>
        <end position="155"/>
    </location>
</feature>
<evidence type="ECO:0000256" key="1">
    <source>
        <dbReference type="SAM" id="MobiDB-lite"/>
    </source>
</evidence>
<accession>A0A0D2UTY5</accession>
<keyword evidence="2" id="KW-0472">Membrane</keyword>
<keyword evidence="2" id="KW-1133">Transmembrane helix</keyword>
<protein>
    <submittedName>
        <fullName evidence="3">Uncharacterized protein</fullName>
    </submittedName>
</protein>
<dbReference type="Proteomes" id="UP000008743">
    <property type="component" value="Unassembled WGS sequence"/>
</dbReference>
<evidence type="ECO:0000256" key="2">
    <source>
        <dbReference type="SAM" id="Phobius"/>
    </source>
</evidence>
<gene>
    <name evidence="3" type="ORF">CAOG_008377</name>
</gene>
<keyword evidence="4" id="KW-1185">Reference proteome</keyword>
<sequence length="265" mass="27668">MRANVRPNVVSRFRAEFGLITGHQGPWTRAPPLAYNANSITCNGEVDVAVHAVAELGEEGDAVTRNRSPHIDVPSPLFLCSSAFPPKPEHTRPTSANQQPNANPEMTGPPKTSGTGPGQPAIASALAAAAQHQQRASRTASPSSQVDMTSNDPVSVLPTATSGGNAGLNLNLNLILLLLLLLHCLLFLICRNHHCDQRPQPPLRPAPGLASAPAPAAAAKAPPPATGTLSQPTPETILTPTPKPKLPRCPLKKPGSSLKTQAAQH</sequence>
<feature type="compositionally biased region" description="Polar residues" evidence="1">
    <location>
        <begin position="93"/>
        <end position="104"/>
    </location>
</feature>